<keyword evidence="3" id="KW-1185">Reference proteome</keyword>
<dbReference type="AlphaFoldDB" id="A0A8J7IWD2"/>
<dbReference type="InterPro" id="IPR028992">
    <property type="entry name" value="Hedgehog/Intein_dom"/>
</dbReference>
<sequence>MPDRTILVYSLVDLGITAGNYNFSTIATGGSFTVAAGAAPSVATVSDIDNEDTVFNDGLPNSQGGFAQAPTQVLTGNIDGTAFSGAPTNPENEFEVFDSSGASVGFIYDLHNANSSSFASLQGYVTTFELIPGETYTVGPANGLGNATYNDLLTCFVSGTHIVTRRGEVAIENLQPGDEVMTRDNGLQTIRWIGATTVRGLGKFAPITFREGALGNTRDLQVSPLHRMLLTGWQAELLFGEAEVLANAKHLVNGDTIFSAPCEQVTYYHMLFDQHEIVFAEGCPSESFFPGPATLGSVDHQVREELFALFPELATIPESYGPTARRCLRGKEAALVRVQKSL</sequence>
<organism evidence="2 3">
    <name type="scientific">Halocynthiibacter styelae</name>
    <dbReference type="NCBI Taxonomy" id="2761955"/>
    <lineage>
        <taxon>Bacteria</taxon>
        <taxon>Pseudomonadati</taxon>
        <taxon>Pseudomonadota</taxon>
        <taxon>Alphaproteobacteria</taxon>
        <taxon>Rhodobacterales</taxon>
        <taxon>Paracoccaceae</taxon>
        <taxon>Halocynthiibacter</taxon>
    </lineage>
</organism>
<dbReference type="EMBL" id="JADCKQ010000003">
    <property type="protein sequence ID" value="MBI1493030.1"/>
    <property type="molecule type" value="Genomic_DNA"/>
</dbReference>
<evidence type="ECO:0000313" key="2">
    <source>
        <dbReference type="EMBL" id="MBI1493030.1"/>
    </source>
</evidence>
<dbReference type="SUPFAM" id="SSF51294">
    <property type="entry name" value="Hedgehog/intein (Hint) domain"/>
    <property type="match status" value="1"/>
</dbReference>
<dbReference type="Gene3D" id="2.170.16.10">
    <property type="entry name" value="Hedgehog/Intein (Hint) domain"/>
    <property type="match status" value="1"/>
</dbReference>
<protein>
    <submittedName>
        <fullName evidence="2">Hint domain-containing protein</fullName>
    </submittedName>
</protein>
<evidence type="ECO:0000259" key="1">
    <source>
        <dbReference type="Pfam" id="PF13403"/>
    </source>
</evidence>
<evidence type="ECO:0000313" key="3">
    <source>
        <dbReference type="Proteomes" id="UP000640583"/>
    </source>
</evidence>
<name>A0A8J7IWD2_9RHOB</name>
<gene>
    <name evidence="2" type="ORF">H1D41_05210</name>
</gene>
<accession>A0A8J7IWD2</accession>
<dbReference type="Proteomes" id="UP000640583">
    <property type="component" value="Unassembled WGS sequence"/>
</dbReference>
<feature type="domain" description="Hedgehog/Intein (Hint)" evidence="1">
    <location>
        <begin position="154"/>
        <end position="291"/>
    </location>
</feature>
<dbReference type="InterPro" id="IPR036844">
    <property type="entry name" value="Hint_dom_sf"/>
</dbReference>
<reference evidence="2" key="1">
    <citation type="submission" date="2020-10" db="EMBL/GenBank/DDBJ databases">
        <title>Paenihalocynthiibacter styelae gen. nov., sp. nov., isolated from stalked sea squirt Styela clava.</title>
        <authorList>
            <person name="Kim Y.-O."/>
            <person name="Yoon J.-H."/>
        </authorList>
    </citation>
    <scope>NUCLEOTIDE SEQUENCE</scope>
    <source>
        <strain evidence="2">MYP1-1</strain>
    </source>
</reference>
<proteinExistence type="predicted"/>
<dbReference type="RefSeq" id="WP_228847892.1">
    <property type="nucleotide sequence ID" value="NZ_JADCKQ010000003.1"/>
</dbReference>
<comment type="caution">
    <text evidence="2">The sequence shown here is derived from an EMBL/GenBank/DDBJ whole genome shotgun (WGS) entry which is preliminary data.</text>
</comment>
<dbReference type="Pfam" id="PF13403">
    <property type="entry name" value="Hint_2"/>
    <property type="match status" value="1"/>
</dbReference>